<evidence type="ECO:0008006" key="3">
    <source>
        <dbReference type="Google" id="ProtNLM"/>
    </source>
</evidence>
<evidence type="ECO:0000313" key="2">
    <source>
        <dbReference type="Proteomes" id="UP001163328"/>
    </source>
</evidence>
<evidence type="ECO:0000313" key="1">
    <source>
        <dbReference type="EMBL" id="UYW02103.1"/>
    </source>
</evidence>
<keyword evidence="2" id="KW-1185">Reference proteome</keyword>
<dbReference type="Proteomes" id="UP001163328">
    <property type="component" value="Chromosome"/>
</dbReference>
<protein>
    <recommendedName>
        <fullName evidence="3">DUF1508 domain-containing protein</fullName>
    </recommendedName>
</protein>
<name>A0ABY6M0M4_9FLAO</name>
<organism evidence="1 2">
    <name type="scientific">Flavobacterium agricola</name>
    <dbReference type="NCBI Taxonomy" id="2870839"/>
    <lineage>
        <taxon>Bacteria</taxon>
        <taxon>Pseudomonadati</taxon>
        <taxon>Bacteroidota</taxon>
        <taxon>Flavobacteriia</taxon>
        <taxon>Flavobacteriales</taxon>
        <taxon>Flavobacteriaceae</taxon>
        <taxon>Flavobacterium</taxon>
    </lineage>
</organism>
<dbReference type="RefSeq" id="WP_264434592.1">
    <property type="nucleotide sequence ID" value="NZ_CP081495.1"/>
</dbReference>
<gene>
    <name evidence="1" type="ORF">K5I29_04165</name>
</gene>
<sequence>MINKQIKSSSGTHLRDSEYKGVKWDSHNNQWNAILKHKGIIYNCGYFDNSRDAAKARDKKIIEVGANTQLQVLKPSK</sequence>
<dbReference type="InterPro" id="IPR016177">
    <property type="entry name" value="DNA-bd_dom_sf"/>
</dbReference>
<dbReference type="SUPFAM" id="SSF54171">
    <property type="entry name" value="DNA-binding domain"/>
    <property type="match status" value="1"/>
</dbReference>
<reference evidence="1" key="1">
    <citation type="submission" date="2021-08" db="EMBL/GenBank/DDBJ databases">
        <title>Flavobacterium sp. strain CC-SYL302.</title>
        <authorList>
            <person name="Lin S.-Y."/>
            <person name="Lee T.-H."/>
            <person name="Young C.-C."/>
        </authorList>
    </citation>
    <scope>NUCLEOTIDE SEQUENCE</scope>
    <source>
        <strain evidence="1">CC-SYL302</strain>
    </source>
</reference>
<dbReference type="EMBL" id="CP081495">
    <property type="protein sequence ID" value="UYW02103.1"/>
    <property type="molecule type" value="Genomic_DNA"/>
</dbReference>
<accession>A0ABY6M0M4</accession>
<dbReference type="InterPro" id="IPR036955">
    <property type="entry name" value="AP2/ERF_dom_sf"/>
</dbReference>
<dbReference type="Gene3D" id="3.30.730.10">
    <property type="entry name" value="AP2/ERF domain"/>
    <property type="match status" value="1"/>
</dbReference>
<proteinExistence type="predicted"/>